<dbReference type="InterPro" id="IPR047146">
    <property type="entry name" value="Cyt_P450_E_CYP52_fungi"/>
</dbReference>
<name>A0ABR4BLI8_9LECA</name>
<protein>
    <recommendedName>
        <fullName evidence="9">Cytochrome P450</fullName>
    </recommendedName>
</protein>
<evidence type="ECO:0000313" key="8">
    <source>
        <dbReference type="Proteomes" id="UP001590951"/>
    </source>
</evidence>
<comment type="cofactor">
    <cofactor evidence="1">
        <name>heme</name>
        <dbReference type="ChEBI" id="CHEBI:30413"/>
    </cofactor>
</comment>
<keyword evidence="3" id="KW-0479">Metal-binding</keyword>
<evidence type="ECO:0000256" key="5">
    <source>
        <dbReference type="ARBA" id="ARBA00023004"/>
    </source>
</evidence>
<dbReference type="Gene3D" id="1.10.630.10">
    <property type="entry name" value="Cytochrome P450"/>
    <property type="match status" value="1"/>
</dbReference>
<dbReference type="Pfam" id="PF00067">
    <property type="entry name" value="p450"/>
    <property type="match status" value="1"/>
</dbReference>
<evidence type="ECO:0000256" key="2">
    <source>
        <dbReference type="ARBA" id="ARBA00010617"/>
    </source>
</evidence>
<keyword evidence="5" id="KW-0408">Iron</keyword>
<evidence type="ECO:0000313" key="7">
    <source>
        <dbReference type="EMBL" id="KAL2058649.1"/>
    </source>
</evidence>
<dbReference type="PANTHER" id="PTHR24287:SF19">
    <property type="entry name" value="CYTOCHROME P450"/>
    <property type="match status" value="1"/>
</dbReference>
<reference evidence="7 8" key="1">
    <citation type="submission" date="2024-09" db="EMBL/GenBank/DDBJ databases">
        <title>Rethinking Asexuality: The Enigmatic Case of Functional Sexual Genes in Lepraria (Stereocaulaceae).</title>
        <authorList>
            <person name="Doellman M."/>
            <person name="Sun Y."/>
            <person name="Barcenas-Pena A."/>
            <person name="Lumbsch H.T."/>
            <person name="Grewe F."/>
        </authorList>
    </citation>
    <scope>NUCLEOTIDE SEQUENCE [LARGE SCALE GENOMIC DNA]</scope>
    <source>
        <strain evidence="7 8">Grewe 0041</strain>
    </source>
</reference>
<dbReference type="InterPro" id="IPR001128">
    <property type="entry name" value="Cyt_P450"/>
</dbReference>
<dbReference type="InterPro" id="IPR036396">
    <property type="entry name" value="Cyt_P450_sf"/>
</dbReference>
<keyword evidence="8" id="KW-1185">Reference proteome</keyword>
<dbReference type="InterPro" id="IPR002974">
    <property type="entry name" value="Cyt_P450_E_CYP52_ascomycetes"/>
</dbReference>
<gene>
    <name evidence="7" type="ORF">ABVK25_001377</name>
</gene>
<dbReference type="PRINTS" id="PR01239">
    <property type="entry name" value="EP450IICYP52"/>
</dbReference>
<dbReference type="EMBL" id="JBHFEH010000002">
    <property type="protein sequence ID" value="KAL2058649.1"/>
    <property type="molecule type" value="Genomic_DNA"/>
</dbReference>
<sequence length="344" mass="38815">MLINTTFFKSEISDPPSFGAFVDRLKEPINRNGRAIDIQPLLHKLFLDISIDILFGASMDSLLPDIPIDSIEFMKAFNESLVGIGRHRRAGMFVFLYKHDLSWKVAYENAHKLIESHVERALEDSASSKLPHSDQDLPPDRYILLHEMAKKIRDPIELRYQILQVFLQARDTTSVLVGNTLFHLARNPQIWIELRRSALALALGSQPLMFETLKSLVFFKYILFETTRLQGPSGRVLRTALHKTVLPKGGGHDGKSPTSVEKDAVVVLNLCGPPSPTKTSGATMCKISNPSAGSAKDRFGNSSPFLVERGYVLRSSRSCHRRFTYLLDWREGLRGLRGLRGEMW</sequence>
<keyword evidence="4" id="KW-0560">Oxidoreductase</keyword>
<dbReference type="SUPFAM" id="SSF48264">
    <property type="entry name" value="Cytochrome P450"/>
    <property type="match status" value="1"/>
</dbReference>
<evidence type="ECO:0008006" key="9">
    <source>
        <dbReference type="Google" id="ProtNLM"/>
    </source>
</evidence>
<evidence type="ECO:0000256" key="3">
    <source>
        <dbReference type="ARBA" id="ARBA00022723"/>
    </source>
</evidence>
<dbReference type="Proteomes" id="UP001590951">
    <property type="component" value="Unassembled WGS sequence"/>
</dbReference>
<organism evidence="7 8">
    <name type="scientific">Lepraria finkii</name>
    <dbReference type="NCBI Taxonomy" id="1340010"/>
    <lineage>
        <taxon>Eukaryota</taxon>
        <taxon>Fungi</taxon>
        <taxon>Dikarya</taxon>
        <taxon>Ascomycota</taxon>
        <taxon>Pezizomycotina</taxon>
        <taxon>Lecanoromycetes</taxon>
        <taxon>OSLEUM clade</taxon>
        <taxon>Lecanoromycetidae</taxon>
        <taxon>Lecanorales</taxon>
        <taxon>Lecanorineae</taxon>
        <taxon>Stereocaulaceae</taxon>
        <taxon>Lepraria</taxon>
    </lineage>
</organism>
<evidence type="ECO:0000256" key="4">
    <source>
        <dbReference type="ARBA" id="ARBA00023002"/>
    </source>
</evidence>
<proteinExistence type="inferred from homology"/>
<dbReference type="PANTHER" id="PTHR24287">
    <property type="entry name" value="P450, PUTATIVE (EUROFUNG)-RELATED"/>
    <property type="match status" value="1"/>
</dbReference>
<comment type="caution">
    <text evidence="7">The sequence shown here is derived from an EMBL/GenBank/DDBJ whole genome shotgun (WGS) entry which is preliminary data.</text>
</comment>
<comment type="similarity">
    <text evidence="2">Belongs to the cytochrome P450 family.</text>
</comment>
<accession>A0ABR4BLI8</accession>
<keyword evidence="6" id="KW-0503">Monooxygenase</keyword>
<evidence type="ECO:0000256" key="6">
    <source>
        <dbReference type="ARBA" id="ARBA00023033"/>
    </source>
</evidence>
<evidence type="ECO:0000256" key="1">
    <source>
        <dbReference type="ARBA" id="ARBA00001971"/>
    </source>
</evidence>